<feature type="transmembrane region" description="Helical" evidence="1">
    <location>
        <begin position="48"/>
        <end position="70"/>
    </location>
</feature>
<keyword evidence="1" id="KW-1133">Transmembrane helix</keyword>
<evidence type="ECO:0000256" key="1">
    <source>
        <dbReference type="SAM" id="Phobius"/>
    </source>
</evidence>
<feature type="transmembrane region" description="Helical" evidence="1">
    <location>
        <begin position="20"/>
        <end position="41"/>
    </location>
</feature>
<keyword evidence="1" id="KW-0812">Transmembrane</keyword>
<dbReference type="AlphaFoldDB" id="C5BX02"/>
<dbReference type="KEGG" id="bcv:Bcav_0413"/>
<protein>
    <submittedName>
        <fullName evidence="2">Uncharacterized protein</fullName>
    </submittedName>
</protein>
<accession>C5BX02</accession>
<keyword evidence="1" id="KW-0472">Membrane</keyword>
<proteinExistence type="predicted"/>
<keyword evidence="3" id="KW-1185">Reference proteome</keyword>
<dbReference type="EMBL" id="CP001618">
    <property type="protein sequence ID" value="ACQ78677.1"/>
    <property type="molecule type" value="Genomic_DNA"/>
</dbReference>
<organism evidence="2 3">
    <name type="scientific">Beutenbergia cavernae (strain ATCC BAA-8 / DSM 12333 / CCUG 43141 / JCM 11478 / NBRC 16432 / NCIMB 13614 / HKI 0122)</name>
    <dbReference type="NCBI Taxonomy" id="471853"/>
    <lineage>
        <taxon>Bacteria</taxon>
        <taxon>Bacillati</taxon>
        <taxon>Actinomycetota</taxon>
        <taxon>Actinomycetes</taxon>
        <taxon>Micrococcales</taxon>
        <taxon>Beutenbergiaceae</taxon>
        <taxon>Beutenbergia</taxon>
    </lineage>
</organism>
<feature type="transmembrane region" description="Helical" evidence="1">
    <location>
        <begin position="76"/>
        <end position="97"/>
    </location>
</feature>
<sequence length="114" mass="11748">MAVPKIGQGAAAAGELEAESLMFFVCASVFGAQAIAIGWFCNRVNDRFGYWLNLVVLGLIDAAFVAVMVVPGHVDIAAGLSGPLIWVVAAATSTVAIRTGHPSPAPRSPEPAQT</sequence>
<evidence type="ECO:0000313" key="2">
    <source>
        <dbReference type="EMBL" id="ACQ78677.1"/>
    </source>
</evidence>
<dbReference type="HOGENOM" id="CLU_2130831_0_0_11"/>
<reference evidence="2 3" key="1">
    <citation type="journal article" date="2009" name="Stand. Genomic Sci.">
        <title>Complete genome sequence of Beutenbergia cavernae type strain (HKI 0122).</title>
        <authorList>
            <person name="Land M."/>
            <person name="Pukall R."/>
            <person name="Abt B."/>
            <person name="Goker M."/>
            <person name="Rohde M."/>
            <person name="Glavina Del Rio T."/>
            <person name="Tice H."/>
            <person name="Copeland A."/>
            <person name="Cheng J.F."/>
            <person name="Lucas S."/>
            <person name="Chen F."/>
            <person name="Nolan M."/>
            <person name="Bruce D."/>
            <person name="Goodwin L."/>
            <person name="Pitluck S."/>
            <person name="Ivanova N."/>
            <person name="Mavromatis K."/>
            <person name="Ovchinnikova G."/>
            <person name="Pati A."/>
            <person name="Chen A."/>
            <person name="Palaniappan K."/>
            <person name="Hauser L."/>
            <person name="Chang Y.J."/>
            <person name="Jefferies C.C."/>
            <person name="Saunders E."/>
            <person name="Brettin T."/>
            <person name="Detter J.C."/>
            <person name="Han C."/>
            <person name="Chain P."/>
            <person name="Bristow J."/>
            <person name="Eisen J.A."/>
            <person name="Markowitz V."/>
            <person name="Hugenholtz P."/>
            <person name="Kyrpides N.C."/>
            <person name="Klenk H.P."/>
            <person name="Lapidus A."/>
        </authorList>
    </citation>
    <scope>NUCLEOTIDE SEQUENCE [LARGE SCALE GENOMIC DNA]</scope>
    <source>
        <strain evidence="3">ATCC BAA-8 / DSM 12333 / NBRC 16432</strain>
    </source>
</reference>
<dbReference type="eggNOG" id="ENOG5032XDQ">
    <property type="taxonomic scope" value="Bacteria"/>
</dbReference>
<name>C5BX02_BEUC1</name>
<gene>
    <name evidence="2" type="ordered locus">Bcav_0413</name>
</gene>
<evidence type="ECO:0000313" key="3">
    <source>
        <dbReference type="Proteomes" id="UP000007962"/>
    </source>
</evidence>
<dbReference type="Proteomes" id="UP000007962">
    <property type="component" value="Chromosome"/>
</dbReference>